<gene>
    <name evidence="1" type="ORF">RSSM_06773</name>
</gene>
<proteinExistence type="predicted"/>
<reference evidence="1 2" key="1">
    <citation type="journal article" date="2013" name="Mar. Genomics">
        <title>Expression of sulfatases in Rhodopirellula baltica and the diversity of sulfatases in the genus Rhodopirellula.</title>
        <authorList>
            <person name="Wegner C.E."/>
            <person name="Richter-Heitmann T."/>
            <person name="Klindworth A."/>
            <person name="Klockow C."/>
            <person name="Richter M."/>
            <person name="Achstetter T."/>
            <person name="Glockner F.O."/>
            <person name="Harder J."/>
        </authorList>
    </citation>
    <scope>NUCLEOTIDE SEQUENCE [LARGE SCALE GENOMIC DNA]</scope>
    <source>
        <strain evidence="1 2">SM41</strain>
    </source>
</reference>
<dbReference type="Proteomes" id="UP000011885">
    <property type="component" value="Unassembled WGS sequence"/>
</dbReference>
<comment type="caution">
    <text evidence="1">The sequence shown here is derived from an EMBL/GenBank/DDBJ whole genome shotgun (WGS) entry which is preliminary data.</text>
</comment>
<dbReference type="EMBL" id="ANOH01000481">
    <property type="protein sequence ID" value="EMI51796.1"/>
    <property type="molecule type" value="Genomic_DNA"/>
</dbReference>
<accession>M5U1R9</accession>
<protein>
    <submittedName>
        <fullName evidence="1">Uncharacterized protein</fullName>
    </submittedName>
</protein>
<evidence type="ECO:0000313" key="2">
    <source>
        <dbReference type="Proteomes" id="UP000011885"/>
    </source>
</evidence>
<dbReference type="AlphaFoldDB" id="M5U1R9"/>
<organism evidence="1 2">
    <name type="scientific">Rhodopirellula sallentina SM41</name>
    <dbReference type="NCBI Taxonomy" id="1263870"/>
    <lineage>
        <taxon>Bacteria</taxon>
        <taxon>Pseudomonadati</taxon>
        <taxon>Planctomycetota</taxon>
        <taxon>Planctomycetia</taxon>
        <taxon>Pirellulales</taxon>
        <taxon>Pirellulaceae</taxon>
        <taxon>Rhodopirellula</taxon>
    </lineage>
</organism>
<name>M5U1R9_9BACT</name>
<sequence length="45" mass="4953">MSISRSDSAPRTLKLWTNCQSIDSEGQAARCATQIDNFTAQTDPH</sequence>
<evidence type="ECO:0000313" key="1">
    <source>
        <dbReference type="EMBL" id="EMI51796.1"/>
    </source>
</evidence>
<keyword evidence="2" id="KW-1185">Reference proteome</keyword>